<evidence type="ECO:0000256" key="2">
    <source>
        <dbReference type="ARBA" id="ARBA00022741"/>
    </source>
</evidence>
<feature type="domain" description="Protein kinase" evidence="5">
    <location>
        <begin position="234"/>
        <end position="507"/>
    </location>
</feature>
<keyword evidence="2" id="KW-0547">Nucleotide-binding</keyword>
<dbReference type="PRINTS" id="PR00109">
    <property type="entry name" value="TYRKINASE"/>
</dbReference>
<dbReference type="InterPro" id="IPR051681">
    <property type="entry name" value="Ser/Thr_Kinases-Pseudokinases"/>
</dbReference>
<dbReference type="InterPro" id="IPR011009">
    <property type="entry name" value="Kinase-like_dom_sf"/>
</dbReference>
<keyword evidence="7" id="KW-1185">Reference proteome</keyword>
<evidence type="ECO:0000313" key="7">
    <source>
        <dbReference type="Proteomes" id="UP000789759"/>
    </source>
</evidence>
<dbReference type="PROSITE" id="PS50011">
    <property type="entry name" value="PROTEIN_KINASE_DOM"/>
    <property type="match status" value="1"/>
</dbReference>
<gene>
    <name evidence="6" type="ORF">CPELLU_LOCUS17218</name>
</gene>
<proteinExistence type="predicted"/>
<name>A0A9N9P7J9_9GLOM</name>
<dbReference type="InterPro" id="IPR001245">
    <property type="entry name" value="Ser-Thr/Tyr_kinase_cat_dom"/>
</dbReference>
<dbReference type="PANTHER" id="PTHR44329:SF288">
    <property type="entry name" value="MITOGEN-ACTIVATED PROTEIN KINASE KINASE KINASE 20"/>
    <property type="match status" value="1"/>
</dbReference>
<protein>
    <submittedName>
        <fullName evidence="6">7261_t:CDS:1</fullName>
    </submittedName>
</protein>
<evidence type="ECO:0000256" key="3">
    <source>
        <dbReference type="ARBA" id="ARBA00022777"/>
    </source>
</evidence>
<sequence length="600" mass="69258">MDIGDAIEYLSAAASAAEENIRYLREAIVEINSTKDPYELATMDEQSLEEFFITGIERNLRALDSKDAAVRASTTAFFNALEQTRFEDTNFTTRYECALSAGRNAFIKTREKEARRIFILYAAYSSMGYGETDADLEYNARKVAFMDDFQELSAQKAAEMARSHRCFLYACYECDLPFTDPTYEWCQPCNSKHLKDDFEKWTSGNSNIDKFLQEAQLSANSLRKVMVWIPYHRLTDIEYITEGGYGTVYSAIWLDGPISRWHNDSWMYFGKLKVGLKILDRSSDLSINFLNEFKSYLQVYDSTYFIRCLGISQEPHTYNYIMVMEFASLGCLRTYLKSNFNSITWEDKLKALLDISKGLDCLHKSNLVHQDFHPGNLLFVDNFGDKFLSISDLGLCKPLNQNSESAELYGVLRYIDPEVLCGKRYTKASDIYSFGMVAYEIVTGCLPYYNITDDDDLSFKIIIQGLRPNIPSYIPKLITRMIMKCWDALPDKRPTSDELYHSIKDWYNDIKKNNQSEFMAQIIKFTKEFNDTSAQLNYQEHTRAFYISKPYSISDSLLPMNAPDFEEKLNEFLTSEKAFDDSEKHDIKLSISEGIIDITI</sequence>
<dbReference type="Gene3D" id="1.10.510.10">
    <property type="entry name" value="Transferase(Phosphotransferase) domain 1"/>
    <property type="match status" value="1"/>
</dbReference>
<keyword evidence="1" id="KW-0808">Transferase</keyword>
<dbReference type="AlphaFoldDB" id="A0A9N9P7J9"/>
<keyword evidence="3" id="KW-0418">Kinase</keyword>
<dbReference type="InterPro" id="IPR000719">
    <property type="entry name" value="Prot_kinase_dom"/>
</dbReference>
<evidence type="ECO:0000259" key="5">
    <source>
        <dbReference type="PROSITE" id="PS50011"/>
    </source>
</evidence>
<accession>A0A9N9P7J9</accession>
<dbReference type="GO" id="GO:0005524">
    <property type="term" value="F:ATP binding"/>
    <property type="evidence" value="ECO:0007669"/>
    <property type="project" value="UniProtKB-KW"/>
</dbReference>
<keyword evidence="4" id="KW-0067">ATP-binding</keyword>
<dbReference type="SUPFAM" id="SSF56112">
    <property type="entry name" value="Protein kinase-like (PK-like)"/>
    <property type="match status" value="1"/>
</dbReference>
<dbReference type="Pfam" id="PF07714">
    <property type="entry name" value="PK_Tyr_Ser-Thr"/>
    <property type="match status" value="1"/>
</dbReference>
<dbReference type="PANTHER" id="PTHR44329">
    <property type="entry name" value="SERINE/THREONINE-PROTEIN KINASE TNNI3K-RELATED"/>
    <property type="match status" value="1"/>
</dbReference>
<dbReference type="EMBL" id="CAJVQA010028252">
    <property type="protein sequence ID" value="CAG8794155.1"/>
    <property type="molecule type" value="Genomic_DNA"/>
</dbReference>
<evidence type="ECO:0000313" key="6">
    <source>
        <dbReference type="EMBL" id="CAG8794155.1"/>
    </source>
</evidence>
<dbReference type="GO" id="GO:0004674">
    <property type="term" value="F:protein serine/threonine kinase activity"/>
    <property type="evidence" value="ECO:0007669"/>
    <property type="project" value="TreeGrafter"/>
</dbReference>
<comment type="caution">
    <text evidence="6">The sequence shown here is derived from an EMBL/GenBank/DDBJ whole genome shotgun (WGS) entry which is preliminary data.</text>
</comment>
<dbReference type="SMART" id="SM00220">
    <property type="entry name" value="S_TKc"/>
    <property type="match status" value="1"/>
</dbReference>
<organism evidence="6 7">
    <name type="scientific">Cetraspora pellucida</name>
    <dbReference type="NCBI Taxonomy" id="1433469"/>
    <lineage>
        <taxon>Eukaryota</taxon>
        <taxon>Fungi</taxon>
        <taxon>Fungi incertae sedis</taxon>
        <taxon>Mucoromycota</taxon>
        <taxon>Glomeromycotina</taxon>
        <taxon>Glomeromycetes</taxon>
        <taxon>Diversisporales</taxon>
        <taxon>Gigasporaceae</taxon>
        <taxon>Cetraspora</taxon>
    </lineage>
</organism>
<reference evidence="6" key="1">
    <citation type="submission" date="2021-06" db="EMBL/GenBank/DDBJ databases">
        <authorList>
            <person name="Kallberg Y."/>
            <person name="Tangrot J."/>
            <person name="Rosling A."/>
        </authorList>
    </citation>
    <scope>NUCLEOTIDE SEQUENCE</scope>
    <source>
        <strain evidence="6">FL966</strain>
    </source>
</reference>
<dbReference type="OrthoDB" id="10261027at2759"/>
<evidence type="ECO:0000256" key="1">
    <source>
        <dbReference type="ARBA" id="ARBA00022679"/>
    </source>
</evidence>
<evidence type="ECO:0000256" key="4">
    <source>
        <dbReference type="ARBA" id="ARBA00022840"/>
    </source>
</evidence>
<dbReference type="Proteomes" id="UP000789759">
    <property type="component" value="Unassembled WGS sequence"/>
</dbReference>